<keyword evidence="2" id="KW-1185">Reference proteome</keyword>
<reference evidence="1" key="2">
    <citation type="submission" date="2020-11" db="EMBL/GenBank/DDBJ databases">
        <authorList>
            <person name="McCartney M.A."/>
            <person name="Auch B."/>
            <person name="Kono T."/>
            <person name="Mallez S."/>
            <person name="Becker A."/>
            <person name="Gohl D.M."/>
            <person name="Silverstein K.A.T."/>
            <person name="Koren S."/>
            <person name="Bechman K.B."/>
            <person name="Herman A."/>
            <person name="Abrahante J.E."/>
            <person name="Garbe J."/>
        </authorList>
    </citation>
    <scope>NUCLEOTIDE SEQUENCE</scope>
    <source>
        <strain evidence="1">Duluth1</strain>
        <tissue evidence="1">Whole animal</tissue>
    </source>
</reference>
<protein>
    <submittedName>
        <fullName evidence="1">Uncharacterized protein</fullName>
    </submittedName>
</protein>
<sequence>MATVSSELSHITNRPHNADQRRALLKLQTAAKVWSIFVSPIVVSCRLIFQPTYNKKVPPLNMSYGSHGIVDMVSA</sequence>
<organism evidence="1 2">
    <name type="scientific">Dreissena polymorpha</name>
    <name type="common">Zebra mussel</name>
    <name type="synonym">Mytilus polymorpha</name>
    <dbReference type="NCBI Taxonomy" id="45954"/>
    <lineage>
        <taxon>Eukaryota</taxon>
        <taxon>Metazoa</taxon>
        <taxon>Spiralia</taxon>
        <taxon>Lophotrochozoa</taxon>
        <taxon>Mollusca</taxon>
        <taxon>Bivalvia</taxon>
        <taxon>Autobranchia</taxon>
        <taxon>Heteroconchia</taxon>
        <taxon>Euheterodonta</taxon>
        <taxon>Imparidentia</taxon>
        <taxon>Neoheterodontei</taxon>
        <taxon>Myida</taxon>
        <taxon>Dreissenoidea</taxon>
        <taxon>Dreissenidae</taxon>
        <taxon>Dreissena</taxon>
    </lineage>
</organism>
<dbReference type="Proteomes" id="UP000828390">
    <property type="component" value="Unassembled WGS sequence"/>
</dbReference>
<dbReference type="EMBL" id="JAIWYP010000004">
    <property type="protein sequence ID" value="KAH3831100.1"/>
    <property type="molecule type" value="Genomic_DNA"/>
</dbReference>
<accession>A0A9D4H9T3</accession>
<name>A0A9D4H9T3_DREPO</name>
<evidence type="ECO:0000313" key="1">
    <source>
        <dbReference type="EMBL" id="KAH3831100.1"/>
    </source>
</evidence>
<reference evidence="1" key="1">
    <citation type="journal article" date="2019" name="bioRxiv">
        <title>The Genome of the Zebra Mussel, Dreissena polymorpha: A Resource for Invasive Species Research.</title>
        <authorList>
            <person name="McCartney M.A."/>
            <person name="Auch B."/>
            <person name="Kono T."/>
            <person name="Mallez S."/>
            <person name="Zhang Y."/>
            <person name="Obille A."/>
            <person name="Becker A."/>
            <person name="Abrahante J.E."/>
            <person name="Garbe J."/>
            <person name="Badalamenti J.P."/>
            <person name="Herman A."/>
            <person name="Mangelson H."/>
            <person name="Liachko I."/>
            <person name="Sullivan S."/>
            <person name="Sone E.D."/>
            <person name="Koren S."/>
            <person name="Silverstein K.A.T."/>
            <person name="Beckman K.B."/>
            <person name="Gohl D.M."/>
        </authorList>
    </citation>
    <scope>NUCLEOTIDE SEQUENCE</scope>
    <source>
        <strain evidence="1">Duluth1</strain>
        <tissue evidence="1">Whole animal</tissue>
    </source>
</reference>
<gene>
    <name evidence="1" type="ORF">DPMN_104362</name>
</gene>
<comment type="caution">
    <text evidence="1">The sequence shown here is derived from an EMBL/GenBank/DDBJ whole genome shotgun (WGS) entry which is preliminary data.</text>
</comment>
<evidence type="ECO:0000313" key="2">
    <source>
        <dbReference type="Proteomes" id="UP000828390"/>
    </source>
</evidence>
<dbReference type="AlphaFoldDB" id="A0A9D4H9T3"/>
<proteinExistence type="predicted"/>